<gene>
    <name evidence="1" type="ORF">RchiOBHm_Chr2g0134851</name>
</gene>
<proteinExistence type="predicted"/>
<name>A0A2P6RVY5_ROSCH</name>
<protein>
    <submittedName>
        <fullName evidence="1">Uncharacterized protein</fullName>
    </submittedName>
</protein>
<accession>A0A2P6RVY5</accession>
<comment type="caution">
    <text evidence="1">The sequence shown here is derived from an EMBL/GenBank/DDBJ whole genome shotgun (WGS) entry which is preliminary data.</text>
</comment>
<keyword evidence="2" id="KW-1185">Reference proteome</keyword>
<dbReference type="EMBL" id="PDCK01000040">
    <property type="protein sequence ID" value="PRQ50583.1"/>
    <property type="molecule type" value="Genomic_DNA"/>
</dbReference>
<dbReference type="Gramene" id="PRQ50583">
    <property type="protein sequence ID" value="PRQ50583"/>
    <property type="gene ID" value="RchiOBHm_Chr2g0134851"/>
</dbReference>
<evidence type="ECO:0000313" key="1">
    <source>
        <dbReference type="EMBL" id="PRQ50583.1"/>
    </source>
</evidence>
<dbReference type="Proteomes" id="UP000238479">
    <property type="component" value="Chromosome 2"/>
</dbReference>
<sequence>MADFGRLFWPFAVAFCADPGKAWVLERLGDGAGLWGSRHCWLMAELNGAARDEVVEVLASWRGLWAALHRRLQAWWSCGMGLSC</sequence>
<evidence type="ECO:0000313" key="2">
    <source>
        <dbReference type="Proteomes" id="UP000238479"/>
    </source>
</evidence>
<reference evidence="1 2" key="1">
    <citation type="journal article" date="2018" name="Nat. Genet.">
        <title>The Rosa genome provides new insights in the design of modern roses.</title>
        <authorList>
            <person name="Bendahmane M."/>
        </authorList>
    </citation>
    <scope>NUCLEOTIDE SEQUENCE [LARGE SCALE GENOMIC DNA]</scope>
    <source>
        <strain evidence="2">cv. Old Blush</strain>
    </source>
</reference>
<organism evidence="1 2">
    <name type="scientific">Rosa chinensis</name>
    <name type="common">China rose</name>
    <dbReference type="NCBI Taxonomy" id="74649"/>
    <lineage>
        <taxon>Eukaryota</taxon>
        <taxon>Viridiplantae</taxon>
        <taxon>Streptophyta</taxon>
        <taxon>Embryophyta</taxon>
        <taxon>Tracheophyta</taxon>
        <taxon>Spermatophyta</taxon>
        <taxon>Magnoliopsida</taxon>
        <taxon>eudicotyledons</taxon>
        <taxon>Gunneridae</taxon>
        <taxon>Pentapetalae</taxon>
        <taxon>rosids</taxon>
        <taxon>fabids</taxon>
        <taxon>Rosales</taxon>
        <taxon>Rosaceae</taxon>
        <taxon>Rosoideae</taxon>
        <taxon>Rosoideae incertae sedis</taxon>
        <taxon>Rosa</taxon>
    </lineage>
</organism>
<dbReference type="AlphaFoldDB" id="A0A2P6RVY5"/>